<evidence type="ECO:0000256" key="1">
    <source>
        <dbReference type="SAM" id="Phobius"/>
    </source>
</evidence>
<evidence type="ECO:0000313" key="2">
    <source>
        <dbReference type="EMBL" id="EUT81009.1"/>
    </source>
</evidence>
<protein>
    <submittedName>
        <fullName evidence="2">Uncharacterized protein</fullName>
    </submittedName>
</protein>
<proteinExistence type="predicted"/>
<dbReference type="Proteomes" id="UP000030666">
    <property type="component" value="Unassembled WGS sequence"/>
</dbReference>
<accession>W7FPQ8</accession>
<sequence>MKKTKKKKIHIKIYINVFYYISFKINIIFFKLQENIVVISTIIIILHYILRYFFDNYYESSHDIYVVYAHNNYCSKHFYVIYNRKTSFL</sequence>
<organism evidence="2">
    <name type="scientific">Plasmodium falciparum Santa Lucia</name>
    <dbReference type="NCBI Taxonomy" id="478859"/>
    <lineage>
        <taxon>Eukaryota</taxon>
        <taxon>Sar</taxon>
        <taxon>Alveolata</taxon>
        <taxon>Apicomplexa</taxon>
        <taxon>Aconoidasida</taxon>
        <taxon>Haemosporida</taxon>
        <taxon>Plasmodiidae</taxon>
        <taxon>Plasmodium</taxon>
        <taxon>Plasmodium (Laverania)</taxon>
    </lineage>
</organism>
<keyword evidence="1" id="KW-0812">Transmembrane</keyword>
<keyword evidence="1" id="KW-0472">Membrane</keyword>
<keyword evidence="1" id="KW-1133">Transmembrane helix</keyword>
<dbReference type="AlphaFoldDB" id="W7FPQ8"/>
<reference evidence="2" key="1">
    <citation type="submission" date="2013-02" db="EMBL/GenBank/DDBJ databases">
        <title>The Genome Sequence of Plasmodium falciparum Santa Lucia.</title>
        <authorList>
            <consortium name="The Broad Institute Genome Sequencing Platform"/>
            <consortium name="The Broad Institute Genome Sequencing Center for Infectious Disease"/>
            <person name="Neafsey D."/>
            <person name="Cheeseman I."/>
            <person name="Volkman S."/>
            <person name="Adams J."/>
            <person name="Walker B."/>
            <person name="Young S.K."/>
            <person name="Zeng Q."/>
            <person name="Gargeya S."/>
            <person name="Fitzgerald M."/>
            <person name="Haas B."/>
            <person name="Abouelleil A."/>
            <person name="Alvarado L."/>
            <person name="Arachchi H.M."/>
            <person name="Berlin A.M."/>
            <person name="Chapman S.B."/>
            <person name="Dewar J."/>
            <person name="Goldberg J."/>
            <person name="Griggs A."/>
            <person name="Gujja S."/>
            <person name="Hansen M."/>
            <person name="Howarth C."/>
            <person name="Imamovic A."/>
            <person name="Larimer J."/>
            <person name="McCowan C."/>
            <person name="Murphy C."/>
            <person name="Neiman D."/>
            <person name="Pearson M."/>
            <person name="Priest M."/>
            <person name="Roberts A."/>
            <person name="Saif S."/>
            <person name="Shea T."/>
            <person name="Sisk P."/>
            <person name="Sykes S."/>
            <person name="Wortman J."/>
            <person name="Nusbaum C."/>
            <person name="Birren B."/>
        </authorList>
    </citation>
    <scope>NUCLEOTIDE SEQUENCE [LARGE SCALE GENOMIC DNA]</scope>
    <source>
        <strain evidence="2">Santa Lucia</strain>
    </source>
</reference>
<dbReference type="EMBL" id="KE123508">
    <property type="protein sequence ID" value="EUT81009.1"/>
    <property type="molecule type" value="Genomic_DNA"/>
</dbReference>
<feature type="transmembrane region" description="Helical" evidence="1">
    <location>
        <begin position="12"/>
        <end position="30"/>
    </location>
</feature>
<gene>
    <name evidence="2" type="ORF">PFAG_04228</name>
</gene>
<name>W7FPQ8_PLAFA</name>
<feature type="transmembrane region" description="Helical" evidence="1">
    <location>
        <begin position="36"/>
        <end position="54"/>
    </location>
</feature>